<protein>
    <submittedName>
        <fullName evidence="1">Uncharacterized protein</fullName>
    </submittedName>
</protein>
<evidence type="ECO:0000313" key="1">
    <source>
        <dbReference type="EMBL" id="KAF3107026.1"/>
    </source>
</evidence>
<dbReference type="Proteomes" id="UP000475325">
    <property type="component" value="Unassembled WGS sequence"/>
</dbReference>
<comment type="caution">
    <text evidence="1">The sequence shown here is derived from an EMBL/GenBank/DDBJ whole genome shotgun (WGS) entry which is preliminary data.</text>
</comment>
<evidence type="ECO:0000313" key="2">
    <source>
        <dbReference type="Proteomes" id="UP000475325"/>
    </source>
</evidence>
<dbReference type="AlphaFoldDB" id="A0A7C8NC10"/>
<name>A0A7C8NC10_ORBOL</name>
<organism evidence="1 2">
    <name type="scientific">Orbilia oligospora</name>
    <name type="common">Nematode-trapping fungus</name>
    <name type="synonym">Arthrobotrys oligospora</name>
    <dbReference type="NCBI Taxonomy" id="2813651"/>
    <lineage>
        <taxon>Eukaryota</taxon>
        <taxon>Fungi</taxon>
        <taxon>Dikarya</taxon>
        <taxon>Ascomycota</taxon>
        <taxon>Pezizomycotina</taxon>
        <taxon>Orbiliomycetes</taxon>
        <taxon>Orbiliales</taxon>
        <taxon>Orbiliaceae</taxon>
        <taxon>Orbilia</taxon>
    </lineage>
</organism>
<sequence>MQHSCQFTLYNGPRLPDPECVNDGIVEWIAEDPDTLLYLGKEETNEYHLAFLVDISIMLCHRRLSLMMEKMAYPARRVIDGADYPIMRIMIEPGEDIGVLPLLLHIIHKPPEAPKPITFGKLKDFAGFARKYQLADAVEKLVSFWIRALIGEDESHVTKPGFEGWLFIADTFPSIDCSSRIIEKLSLILSREICQRESAESFQRWPQPMDGSSEANSITQIKDEDIPSCIFAHILQERKRYLFHWTRQVTAFTQCSSSSSLPPARETNHAKSMLGRSLKTLGLAEMFLSNPVSPTPTWPVWMFADRVQRITAEVHQNGLQDLKNNVKDVSNYMSGYRILDILGPQYAKLVRCRKRVLGIDIVPEEGNKRNK</sequence>
<accession>A0A7C8NC10</accession>
<reference evidence="1 2" key="1">
    <citation type="submission" date="2019-06" db="EMBL/GenBank/DDBJ databases">
        <authorList>
            <person name="Palmer J.M."/>
        </authorList>
    </citation>
    <scope>NUCLEOTIDE SEQUENCE [LARGE SCALE GENOMIC DNA]</scope>
    <source>
        <strain evidence="1 2">TWF102</strain>
    </source>
</reference>
<dbReference type="EMBL" id="WIQW01000011">
    <property type="protein sequence ID" value="KAF3107026.1"/>
    <property type="molecule type" value="Genomic_DNA"/>
</dbReference>
<proteinExistence type="predicted"/>
<gene>
    <name evidence="1" type="ORF">TWF102_000870</name>
</gene>